<name>A0ABX8AXF5_9BACT</name>
<dbReference type="RefSeq" id="WP_211421766.1">
    <property type="nucleotide sequence ID" value="NZ_CP072642.1"/>
</dbReference>
<evidence type="ECO:0000313" key="5">
    <source>
        <dbReference type="Proteomes" id="UP000677668"/>
    </source>
</evidence>
<dbReference type="Proteomes" id="UP000677668">
    <property type="component" value="Chromosome 1"/>
</dbReference>
<dbReference type="PROSITE" id="PS00211">
    <property type="entry name" value="ABC_TRANSPORTER_1"/>
    <property type="match status" value="2"/>
</dbReference>
<sequence>METHTAAVEMRGVTKRFGSLVANDAVTLTIAPQTVHALIGENGAGKSTAMNILYGLYTPDAGDIRLRGQPVHFTSPRDAIAAGLGMVHQHFMLVPTLTVLENIILGAEPRAGWMVDKSGARRRVLDLCERYRLRANPDALIGELSVGEQQRVEILKTLYRGADILILDEPTAVLTPPEVEELFAVLRTLRQQGKTIILITHKLAEVLAISDRVTVMRDGRVVGEVETHDTSAEALARLMVGREVLLRVEKTPARPQDVLLEVRQLTALKSNGTPALQGVSLQVRAGEIVGIAGVEGNGQSELIECLAGLLKPTGGEMLLLGQSLVGKSPRAIRALGVAHIPEDRHKRALLLDFDLSDNVILGDHYHPPAARLGFLDRPRINERTEALLQAFDVRPPNRRALSRSLSGGNQQKLVVGREFELPPKLLLVSQPTRGVDIGAIEFIHRKLLKLRDAGVGILLVSAELEEVLSLSDRLLVMYDGRIVGNVEPDQVSQSELGLMMTGAVHSDAAVEHR</sequence>
<feature type="domain" description="ABC transporter" evidence="3">
    <location>
        <begin position="260"/>
        <end position="504"/>
    </location>
</feature>
<keyword evidence="5" id="KW-1185">Reference proteome</keyword>
<evidence type="ECO:0000256" key="2">
    <source>
        <dbReference type="ARBA" id="ARBA00022840"/>
    </source>
</evidence>
<organism evidence="4 5">
    <name type="scientific">Chloracidobacterium sp. N</name>
    <dbReference type="NCBI Taxonomy" id="2821540"/>
    <lineage>
        <taxon>Bacteria</taxon>
        <taxon>Pseudomonadati</taxon>
        <taxon>Acidobacteriota</taxon>
        <taxon>Terriglobia</taxon>
        <taxon>Terriglobales</taxon>
        <taxon>Acidobacteriaceae</taxon>
        <taxon>Chloracidobacterium</taxon>
        <taxon>Chloracidobacterium aggregatum</taxon>
    </lineage>
</organism>
<reference evidence="4 5" key="1">
    <citation type="submission" date="2021-03" db="EMBL/GenBank/DDBJ databases">
        <title>Genomic and phenotypic characterization of Chloracidobacterium isolates provides evidence for multiple species.</title>
        <authorList>
            <person name="Saini M.K."/>
            <person name="Costas A.M.G."/>
            <person name="Tank M."/>
            <person name="Bryant D.A."/>
        </authorList>
    </citation>
    <scope>NUCLEOTIDE SEQUENCE [LARGE SCALE GENOMIC DNA]</scope>
    <source>
        <strain evidence="4 5">N</strain>
    </source>
</reference>
<dbReference type="GO" id="GO:0005524">
    <property type="term" value="F:ATP binding"/>
    <property type="evidence" value="ECO:0007669"/>
    <property type="project" value="UniProtKB-KW"/>
</dbReference>
<evidence type="ECO:0000313" key="4">
    <source>
        <dbReference type="EMBL" id="QUV93379.1"/>
    </source>
</evidence>
<dbReference type="SMART" id="SM00382">
    <property type="entry name" value="AAA"/>
    <property type="match status" value="2"/>
</dbReference>
<evidence type="ECO:0000259" key="3">
    <source>
        <dbReference type="PROSITE" id="PS50893"/>
    </source>
</evidence>
<protein>
    <submittedName>
        <fullName evidence="4">ABC transporter ATP-binding protein</fullName>
    </submittedName>
</protein>
<dbReference type="CDD" id="cd03215">
    <property type="entry name" value="ABC_Carb_Monos_II"/>
    <property type="match status" value="1"/>
</dbReference>
<dbReference type="PANTHER" id="PTHR43790:SF4">
    <property type="entry name" value="GUANOSINE IMPORT ATP-BINDING PROTEIN NUPO"/>
    <property type="match status" value="1"/>
</dbReference>
<dbReference type="InterPro" id="IPR050107">
    <property type="entry name" value="ABC_carbohydrate_import_ATPase"/>
</dbReference>
<keyword evidence="1" id="KW-0547">Nucleotide-binding</keyword>
<dbReference type="InterPro" id="IPR017871">
    <property type="entry name" value="ABC_transporter-like_CS"/>
</dbReference>
<accession>A0ABX8AXF5</accession>
<dbReference type="Gene3D" id="3.40.50.300">
    <property type="entry name" value="P-loop containing nucleotide triphosphate hydrolases"/>
    <property type="match status" value="2"/>
</dbReference>
<evidence type="ECO:0000256" key="1">
    <source>
        <dbReference type="ARBA" id="ARBA00022741"/>
    </source>
</evidence>
<dbReference type="PANTHER" id="PTHR43790">
    <property type="entry name" value="CARBOHYDRATE TRANSPORT ATP-BINDING PROTEIN MG119-RELATED"/>
    <property type="match status" value="1"/>
</dbReference>
<dbReference type="InterPro" id="IPR027417">
    <property type="entry name" value="P-loop_NTPase"/>
</dbReference>
<dbReference type="SUPFAM" id="SSF52540">
    <property type="entry name" value="P-loop containing nucleoside triphosphate hydrolases"/>
    <property type="match status" value="2"/>
</dbReference>
<dbReference type="InterPro" id="IPR003593">
    <property type="entry name" value="AAA+_ATPase"/>
</dbReference>
<keyword evidence="2 4" id="KW-0067">ATP-binding</keyword>
<dbReference type="Pfam" id="PF00005">
    <property type="entry name" value="ABC_tran"/>
    <property type="match status" value="2"/>
</dbReference>
<feature type="domain" description="ABC transporter" evidence="3">
    <location>
        <begin position="8"/>
        <end position="243"/>
    </location>
</feature>
<dbReference type="CDD" id="cd03216">
    <property type="entry name" value="ABC_Carb_Monos_I"/>
    <property type="match status" value="1"/>
</dbReference>
<dbReference type="EMBL" id="CP072642">
    <property type="protein sequence ID" value="QUV93379.1"/>
    <property type="molecule type" value="Genomic_DNA"/>
</dbReference>
<gene>
    <name evidence="4" type="ORF">J8C05_08345</name>
</gene>
<proteinExistence type="predicted"/>
<dbReference type="PROSITE" id="PS50893">
    <property type="entry name" value="ABC_TRANSPORTER_2"/>
    <property type="match status" value="2"/>
</dbReference>
<dbReference type="InterPro" id="IPR003439">
    <property type="entry name" value="ABC_transporter-like_ATP-bd"/>
</dbReference>